<gene>
    <name evidence="2" type="ORF">MUU45_000328</name>
</gene>
<comment type="caution">
    <text evidence="2">The sequence shown here is derived from an EMBL/GenBank/DDBJ whole genome shotgun (WGS) entry which is preliminary data.</text>
</comment>
<dbReference type="PROSITE" id="PS51257">
    <property type="entry name" value="PROKAR_LIPOPROTEIN"/>
    <property type="match status" value="1"/>
</dbReference>
<dbReference type="AlphaFoldDB" id="A0AAW5LAU2"/>
<evidence type="ECO:0000313" key="3">
    <source>
        <dbReference type="Proteomes" id="UP001206350"/>
    </source>
</evidence>
<accession>A0AAW5LAU2</accession>
<name>A0AAW5LAU2_9PAST</name>
<protein>
    <recommendedName>
        <fullName evidence="4">Lipoprotein</fullName>
    </recommendedName>
</protein>
<sequence length="107" mass="11577">MKLKSLLCLIILGLSGCATHRVGDFTLISTKNININSSTLVKGERVHGVDKSTAIAYMKNSVDDAIEQHRCAVALSDAVIKVRQELFSVSYITEGNLVIDKSLPGCK</sequence>
<evidence type="ECO:0008006" key="4">
    <source>
        <dbReference type="Google" id="ProtNLM"/>
    </source>
</evidence>
<feature type="chain" id="PRO_5043565962" description="Lipoprotein" evidence="1">
    <location>
        <begin position="21"/>
        <end position="107"/>
    </location>
</feature>
<reference evidence="2 3" key="1">
    <citation type="journal article" date="2022" name="Microbiol. Spectr.">
        <title>Microbiota of the Pregnant Mouse: Characterization of the Bacterial Communities in the Oral Cavity, Lung, Intestine, and Vagina through Culture and DNA Sequencing.</title>
        <authorList>
            <person name="Greenberg J.M."/>
            <person name="Romero R."/>
            <person name="Winters A.D."/>
            <person name="Galaz J."/>
            <person name="Garcia-Flores V."/>
            <person name="Arenas-Hernandez M."/>
            <person name="Panzer J."/>
            <person name="Shaffer Z."/>
            <person name="Kracht D.J."/>
            <person name="Gomez-Lopez N."/>
            <person name="Theis K.R."/>
        </authorList>
    </citation>
    <scope>NUCLEOTIDE SEQUENCE [LARGE SCALE GENOMIC DNA]</scope>
    <source>
        <strain evidence="2 3">MAC-C1-H1</strain>
    </source>
</reference>
<dbReference type="EMBL" id="JALJCU010000008">
    <property type="protein sequence ID" value="MCQ9120522.1"/>
    <property type="molecule type" value="Genomic_DNA"/>
</dbReference>
<keyword evidence="1" id="KW-0732">Signal</keyword>
<dbReference type="RefSeq" id="WP_077664077.1">
    <property type="nucleotide sequence ID" value="NZ_JALJCU010000008.1"/>
</dbReference>
<feature type="signal peptide" evidence="1">
    <location>
        <begin position="1"/>
        <end position="20"/>
    </location>
</feature>
<organism evidence="2 3">
    <name type="scientific">Rodentibacter pneumotropicus</name>
    <dbReference type="NCBI Taxonomy" id="758"/>
    <lineage>
        <taxon>Bacteria</taxon>
        <taxon>Pseudomonadati</taxon>
        <taxon>Pseudomonadota</taxon>
        <taxon>Gammaproteobacteria</taxon>
        <taxon>Pasteurellales</taxon>
        <taxon>Pasteurellaceae</taxon>
        <taxon>Rodentibacter</taxon>
    </lineage>
</organism>
<dbReference type="Proteomes" id="UP001206350">
    <property type="component" value="Unassembled WGS sequence"/>
</dbReference>
<evidence type="ECO:0000313" key="2">
    <source>
        <dbReference type="EMBL" id="MCQ9120522.1"/>
    </source>
</evidence>
<evidence type="ECO:0000256" key="1">
    <source>
        <dbReference type="SAM" id="SignalP"/>
    </source>
</evidence>
<keyword evidence="3" id="KW-1185">Reference proteome</keyword>
<proteinExistence type="predicted"/>